<dbReference type="Gene3D" id="2.60.40.10">
    <property type="entry name" value="Immunoglobulins"/>
    <property type="match status" value="1"/>
</dbReference>
<feature type="signal peptide" evidence="1">
    <location>
        <begin position="1"/>
        <end position="21"/>
    </location>
</feature>
<evidence type="ECO:0000256" key="1">
    <source>
        <dbReference type="SAM" id="SignalP"/>
    </source>
</evidence>
<reference evidence="2 3" key="1">
    <citation type="submission" date="2019-04" db="EMBL/GenBank/DDBJ databases">
        <authorList>
            <person name="Van Vliet M D."/>
        </authorList>
    </citation>
    <scope>NUCLEOTIDE SEQUENCE [LARGE SCALE GENOMIC DNA]</scope>
    <source>
        <strain evidence="2 3">F1</strain>
    </source>
</reference>
<protein>
    <submittedName>
        <fullName evidence="2">Amylopullulanase</fullName>
    </submittedName>
</protein>
<organism evidence="2 3">
    <name type="scientific">Pontiella desulfatans</name>
    <dbReference type="NCBI Taxonomy" id="2750659"/>
    <lineage>
        <taxon>Bacteria</taxon>
        <taxon>Pseudomonadati</taxon>
        <taxon>Kiritimatiellota</taxon>
        <taxon>Kiritimatiellia</taxon>
        <taxon>Kiritimatiellales</taxon>
        <taxon>Pontiellaceae</taxon>
        <taxon>Pontiella</taxon>
    </lineage>
</organism>
<sequence length="655" mass="70533">MNMKKLVLTSAMAAFAMLAQAAITTRAPTENASILTATVTDIETATPTISGQFSEISGYLDGYAQMAAGAEYTLTYTAATNWSSEIAQTHITDGTFTNYISGLTSVGLGRLATTGTMGVIDNQISAGEVIFIELGTTNISQSLFFEGLTWGNSGKNDRADILIYDASSNTVTEIRWDGVPHTPLPGSYAMDAGDMIVIAAGATIGDNWFRKDAITFNVPFVETGVSVPLGLVATLGTGEIQLDWADEPSGAFDSYNVYRSLESGTNFTLYADGLTNSAYADTHVVNDFTFYYKVTTVDTNAFETDFSDEVSATPTANLIVENLNTALQGTLRAATNGTGYASTGSNRFLNSIRVGQYSTNTPYLGRSVLKFELEEQDIVDAGKTTNDIERAWLRVFVGSTVALTNAPLPGSAVEVYASHTEAIDSSIVNADFEDAGFDNYQGAIPGIVSGAATEQYYEIDVTDAVLADLANDRAGSAFRLQLNDDLSLTNPAYYASIGITNYAIRTVYFDDNAHANPPRLKVEFTDGRPLYVQWSDQWFPEDVSDQGADADDDGLNNLQEYGLDGDPTDGTQDSATLPVFSNVGGSFTYVHPMRSDDDSLTYTVETKTDLTEGSWTNIGYTIEGTNVVYGTLDFVTNSIDAVAEDQRFIRLKIED</sequence>
<evidence type="ECO:0000313" key="3">
    <source>
        <dbReference type="Proteomes" id="UP000366872"/>
    </source>
</evidence>
<name>A0A6C2U116_PONDE</name>
<proteinExistence type="predicted"/>
<gene>
    <name evidence="2" type="primary">apu_5</name>
    <name evidence="2" type="ORF">PDESU_02189</name>
</gene>
<accession>A0A6C2U116</accession>
<dbReference type="EMBL" id="CAAHFG010000001">
    <property type="protein sequence ID" value="VGO13632.1"/>
    <property type="molecule type" value="Genomic_DNA"/>
</dbReference>
<keyword evidence="3" id="KW-1185">Reference proteome</keyword>
<dbReference type="Proteomes" id="UP000366872">
    <property type="component" value="Unassembled WGS sequence"/>
</dbReference>
<dbReference type="AlphaFoldDB" id="A0A6C2U116"/>
<keyword evidence="1" id="KW-0732">Signal</keyword>
<evidence type="ECO:0000313" key="2">
    <source>
        <dbReference type="EMBL" id="VGO13632.1"/>
    </source>
</evidence>
<dbReference type="InterPro" id="IPR013783">
    <property type="entry name" value="Ig-like_fold"/>
</dbReference>
<feature type="chain" id="PRO_5025490204" evidence="1">
    <location>
        <begin position="22"/>
        <end position="655"/>
    </location>
</feature>